<gene>
    <name evidence="1" type="ORF">SAMN04487965_2225</name>
</gene>
<dbReference type="InterPro" id="IPR027417">
    <property type="entry name" value="P-loop_NTPase"/>
</dbReference>
<dbReference type="RefSeq" id="WP_143186958.1">
    <property type="nucleotide sequence ID" value="NZ_FQVA01000002.1"/>
</dbReference>
<evidence type="ECO:0000313" key="2">
    <source>
        <dbReference type="Proteomes" id="UP000184170"/>
    </source>
</evidence>
<dbReference type="Proteomes" id="UP000184170">
    <property type="component" value="Unassembled WGS sequence"/>
</dbReference>
<proteinExistence type="predicted"/>
<name>A0A1M5CKC9_9GAMM</name>
<evidence type="ECO:0000313" key="1">
    <source>
        <dbReference type="EMBL" id="SHF55168.1"/>
    </source>
</evidence>
<reference evidence="2" key="1">
    <citation type="submission" date="2016-11" db="EMBL/GenBank/DDBJ databases">
        <authorList>
            <person name="Varghese N."/>
            <person name="Submissions S."/>
        </authorList>
    </citation>
    <scope>NUCLEOTIDE SEQUENCE [LARGE SCALE GENOMIC DNA]</scope>
    <source>
        <strain evidence="2">CGMCC 1.7063</strain>
    </source>
</reference>
<evidence type="ECO:0008006" key="3">
    <source>
        <dbReference type="Google" id="ProtNLM"/>
    </source>
</evidence>
<dbReference type="SUPFAM" id="SSF52540">
    <property type="entry name" value="P-loop containing nucleoside triphosphate hydrolases"/>
    <property type="match status" value="1"/>
</dbReference>
<dbReference type="Gene3D" id="3.40.50.300">
    <property type="entry name" value="P-loop containing nucleotide triphosphate hydrolases"/>
    <property type="match status" value="1"/>
</dbReference>
<accession>A0A1M5CKC9</accession>
<dbReference type="OrthoDB" id="9777890at2"/>
<dbReference type="AlphaFoldDB" id="A0A1M5CKC9"/>
<dbReference type="EMBL" id="FQVA01000002">
    <property type="protein sequence ID" value="SHF55168.1"/>
    <property type="molecule type" value="Genomic_DNA"/>
</dbReference>
<protein>
    <recommendedName>
        <fullName evidence="3">Sulfotransferase family protein</fullName>
    </recommendedName>
</protein>
<sequence length="285" mass="33049">MITPIMLRSFGRSGSTLLMQVLGSSKNVIFDRDYPFEKRHLTYFHRLANIVGKDADNDSDWNPDTIFNSSLNRVGPIPYQEVEIFDRKKLSDDLLRRLWNGFSHQVAACQSESIDDSKPIYYAEKVVHDICDDINNIVEAKNLFLFRDPRDEFLSVKSFNKKRGFNGFGWQKDDTDESYALKLCNMRRNFMRHIANIERDERRFLVKYEEFMGNPYEITNSIGEWIGLNLDYGKVESQKKAVAHHFTSSSVGASVGRWKTEMEQSVAAIFARELGEELQLLGYEV</sequence>
<keyword evidence="2" id="KW-1185">Reference proteome</keyword>
<dbReference type="STRING" id="494016.SAMN04487965_2225"/>
<organism evidence="1 2">
    <name type="scientific">Microbulbifer donghaiensis</name>
    <dbReference type="NCBI Taxonomy" id="494016"/>
    <lineage>
        <taxon>Bacteria</taxon>
        <taxon>Pseudomonadati</taxon>
        <taxon>Pseudomonadota</taxon>
        <taxon>Gammaproteobacteria</taxon>
        <taxon>Cellvibrionales</taxon>
        <taxon>Microbulbiferaceae</taxon>
        <taxon>Microbulbifer</taxon>
    </lineage>
</organism>